<evidence type="ECO:0000256" key="2">
    <source>
        <dbReference type="SAM" id="SignalP"/>
    </source>
</evidence>
<reference evidence="4" key="1">
    <citation type="submission" date="2013-03" db="EMBL/GenBank/DDBJ databases">
        <title>The Genome Sequence of Anopheles dirus WRAIR2.</title>
        <authorList>
            <consortium name="The Broad Institute Genomics Platform"/>
            <person name="Neafsey D.E."/>
            <person name="Walton C."/>
            <person name="Walker B."/>
            <person name="Young S.K."/>
            <person name="Zeng Q."/>
            <person name="Gargeya S."/>
            <person name="Fitzgerald M."/>
            <person name="Haas B."/>
            <person name="Abouelleil A."/>
            <person name="Allen A.W."/>
            <person name="Alvarado L."/>
            <person name="Arachchi H.M."/>
            <person name="Berlin A.M."/>
            <person name="Chapman S.B."/>
            <person name="Gainer-Dewar J."/>
            <person name="Goldberg J."/>
            <person name="Griggs A."/>
            <person name="Gujja S."/>
            <person name="Hansen M."/>
            <person name="Howarth C."/>
            <person name="Imamovic A."/>
            <person name="Ireland A."/>
            <person name="Larimer J."/>
            <person name="McCowan C."/>
            <person name="Murphy C."/>
            <person name="Pearson M."/>
            <person name="Poon T.W."/>
            <person name="Priest M."/>
            <person name="Roberts A."/>
            <person name="Saif S."/>
            <person name="Shea T."/>
            <person name="Sisk P."/>
            <person name="Sykes S."/>
            <person name="Wortman J."/>
            <person name="Nusbaum C."/>
            <person name="Birren B."/>
        </authorList>
    </citation>
    <scope>NUCLEOTIDE SEQUENCE [LARGE SCALE GENOMIC DNA]</scope>
    <source>
        <strain evidence="4">WRAIR2</strain>
    </source>
</reference>
<dbReference type="VEuPathDB" id="VectorBase:ADIR010589"/>
<dbReference type="AlphaFoldDB" id="A0A182NSE9"/>
<accession>A0A182NSE9</accession>
<evidence type="ECO:0000313" key="4">
    <source>
        <dbReference type="Proteomes" id="UP000075884"/>
    </source>
</evidence>
<keyword evidence="4" id="KW-1185">Reference proteome</keyword>
<dbReference type="Proteomes" id="UP000075884">
    <property type="component" value="Unassembled WGS sequence"/>
</dbReference>
<organism evidence="3 4">
    <name type="scientific">Anopheles dirus</name>
    <dbReference type="NCBI Taxonomy" id="7168"/>
    <lineage>
        <taxon>Eukaryota</taxon>
        <taxon>Metazoa</taxon>
        <taxon>Ecdysozoa</taxon>
        <taxon>Arthropoda</taxon>
        <taxon>Hexapoda</taxon>
        <taxon>Insecta</taxon>
        <taxon>Pterygota</taxon>
        <taxon>Neoptera</taxon>
        <taxon>Endopterygota</taxon>
        <taxon>Diptera</taxon>
        <taxon>Nematocera</taxon>
        <taxon>Culicoidea</taxon>
        <taxon>Culicidae</taxon>
        <taxon>Anophelinae</taxon>
        <taxon>Anopheles</taxon>
    </lineage>
</organism>
<reference evidence="3" key="2">
    <citation type="submission" date="2020-05" db="UniProtKB">
        <authorList>
            <consortium name="EnsemblMetazoa"/>
        </authorList>
    </citation>
    <scope>IDENTIFICATION</scope>
    <source>
        <strain evidence="3">WRAIR2</strain>
    </source>
</reference>
<dbReference type="EnsemblMetazoa" id="ADIR010589-RA">
    <property type="protein sequence ID" value="ADIR010589-PA"/>
    <property type="gene ID" value="ADIR010589"/>
</dbReference>
<name>A0A182NSE9_9DIPT</name>
<protein>
    <submittedName>
        <fullName evidence="3">Uncharacterized protein</fullName>
    </submittedName>
</protein>
<proteinExistence type="predicted"/>
<sequence length="415" mass="47751">MKFFSWIAFSLVVLVCVVVQWSVALPSDFCHSCGGKGYPHEKCCNECPACRYHFDVEAPKDPGCRKMHNFHYDVEKFTDCHKETYDRLDAAVEVLPDPGCRKSYNYHYDVHKPCYCEEEDYDTHDFEVVEPQRKKKCSKVKMHAYADHPVRECQCDCNNRRYVKNNENNNSLNSSTLETLHGDSEPNSIPRLKRSLVNDQCEPSSRQFFYHTNVPMRSNFRARNPFPRRLPNGPRLKRKEYGFALSDSRGGFVCHCIPADQQASMVKAQNDETVGAPKSQKPDVEPAVYIGDSSNPMTYEQIKKHLDALPKEESSPTTNDIIGNLTVLFYDIYQQKHKKNFTLPLKYGTRTVIDQGDGLQTYDIEPIEGEYKAPKINRVATKGLNVIGRKIDRKTGQNSVPRAEAPRRNRLRRRP</sequence>
<feature type="compositionally biased region" description="Low complexity" evidence="1">
    <location>
        <begin position="166"/>
        <end position="179"/>
    </location>
</feature>
<evidence type="ECO:0000313" key="3">
    <source>
        <dbReference type="EnsemblMetazoa" id="ADIR010589-PA"/>
    </source>
</evidence>
<feature type="region of interest" description="Disordered" evidence="1">
    <location>
        <begin position="166"/>
        <end position="187"/>
    </location>
</feature>
<feature type="signal peptide" evidence="2">
    <location>
        <begin position="1"/>
        <end position="24"/>
    </location>
</feature>
<feature type="region of interest" description="Disordered" evidence="1">
    <location>
        <begin position="390"/>
        <end position="415"/>
    </location>
</feature>
<keyword evidence="2" id="KW-0732">Signal</keyword>
<feature type="chain" id="PRO_5008130451" evidence="2">
    <location>
        <begin position="25"/>
        <end position="415"/>
    </location>
</feature>
<evidence type="ECO:0000256" key="1">
    <source>
        <dbReference type="SAM" id="MobiDB-lite"/>
    </source>
</evidence>